<feature type="domain" description="RING-type" evidence="3">
    <location>
        <begin position="323"/>
        <end position="361"/>
    </location>
</feature>
<dbReference type="CDD" id="cd16647">
    <property type="entry name" value="mRING-HC-C3HC5_NEU1"/>
    <property type="match status" value="1"/>
</dbReference>
<gene>
    <name evidence="4" type="ORF">ZOSMA_84G00270</name>
</gene>
<dbReference type="Gene3D" id="3.30.40.10">
    <property type="entry name" value="Zinc/RING finger domain, C3HC4 (zinc finger)"/>
    <property type="match status" value="1"/>
</dbReference>
<dbReference type="PANTHER" id="PTHR46519:SF2">
    <property type="entry name" value="RING_U-BOX SUPERFAMILY PROTEIN"/>
    <property type="match status" value="1"/>
</dbReference>
<organism evidence="4 5">
    <name type="scientific">Zostera marina</name>
    <name type="common">Eelgrass</name>
    <dbReference type="NCBI Taxonomy" id="29655"/>
    <lineage>
        <taxon>Eukaryota</taxon>
        <taxon>Viridiplantae</taxon>
        <taxon>Streptophyta</taxon>
        <taxon>Embryophyta</taxon>
        <taxon>Tracheophyta</taxon>
        <taxon>Spermatophyta</taxon>
        <taxon>Magnoliopsida</taxon>
        <taxon>Liliopsida</taxon>
        <taxon>Zosteraceae</taxon>
        <taxon>Zostera</taxon>
    </lineage>
</organism>
<dbReference type="InterPro" id="IPR013083">
    <property type="entry name" value="Znf_RING/FYVE/PHD"/>
</dbReference>
<sequence length="377" mass="43097">MAPSLPHSYHSSIDSEPKVGGIKELIRLWSGVEVDETPISSNWHRRKSAVTTDRDLQKLVQRLLTERSNEIQVLKNKQFVSMFLHRKKIENCLLYKSVKNNKVVVDDLLPQSAQHELDQIQRAISFWSLREIFNNNPQPQTSSDQREQEQQQEVGGFWTTGTVSSEYLQVTNSQQSDISWEEPSESLAMTKIERYSDNNIKHDVFSTDNSEIVELLHRRTVSESLASGFQEKLSKAVLSSLKRHQQRATTKTTTTTEEDEAYDDDRSRSRSNLGFSQMDVVLDMRSDIANLHNEMSELRKLFVGFMEKNGCSQNIEAAKMSFCCVCSHKQIDSLIYRCGHMCTCFKCANDLKTNTGKCPVCATPIVDVVRTHTYSDQ</sequence>
<accession>A0A0K9NLE0</accession>
<name>A0A0K9NLE0_ZOSMR</name>
<keyword evidence="1" id="KW-0479">Metal-binding</keyword>
<evidence type="ECO:0000256" key="1">
    <source>
        <dbReference type="PROSITE-ProRule" id="PRU00175"/>
    </source>
</evidence>
<keyword evidence="1" id="KW-0862">Zinc</keyword>
<dbReference type="GO" id="GO:0008270">
    <property type="term" value="F:zinc ion binding"/>
    <property type="evidence" value="ECO:0007669"/>
    <property type="project" value="UniProtKB-KW"/>
</dbReference>
<keyword evidence="1" id="KW-0863">Zinc-finger</keyword>
<feature type="region of interest" description="Disordered" evidence="2">
    <location>
        <begin position="244"/>
        <end position="270"/>
    </location>
</feature>
<comment type="caution">
    <text evidence="4">The sequence shown here is derived from an EMBL/GenBank/DDBJ whole genome shotgun (WGS) entry which is preliminary data.</text>
</comment>
<evidence type="ECO:0000256" key="2">
    <source>
        <dbReference type="SAM" id="MobiDB-lite"/>
    </source>
</evidence>
<evidence type="ECO:0000259" key="3">
    <source>
        <dbReference type="PROSITE" id="PS50089"/>
    </source>
</evidence>
<dbReference type="AlphaFoldDB" id="A0A0K9NLE0"/>
<dbReference type="InterPro" id="IPR001841">
    <property type="entry name" value="Znf_RING"/>
</dbReference>
<dbReference type="Proteomes" id="UP000036987">
    <property type="component" value="Unassembled WGS sequence"/>
</dbReference>
<evidence type="ECO:0000313" key="5">
    <source>
        <dbReference type="Proteomes" id="UP000036987"/>
    </source>
</evidence>
<dbReference type="PROSITE" id="PS50089">
    <property type="entry name" value="ZF_RING_2"/>
    <property type="match status" value="1"/>
</dbReference>
<dbReference type="STRING" id="29655.A0A0K9NLE0"/>
<dbReference type="OrthoDB" id="6078042at2759"/>
<dbReference type="SUPFAM" id="SSF57850">
    <property type="entry name" value="RING/U-box"/>
    <property type="match status" value="1"/>
</dbReference>
<evidence type="ECO:0000313" key="4">
    <source>
        <dbReference type="EMBL" id="KMZ57589.1"/>
    </source>
</evidence>
<keyword evidence="5" id="KW-1185">Reference proteome</keyword>
<dbReference type="EMBL" id="LFYR01002048">
    <property type="protein sequence ID" value="KMZ57589.1"/>
    <property type="molecule type" value="Genomic_DNA"/>
</dbReference>
<proteinExistence type="predicted"/>
<protein>
    <recommendedName>
        <fullName evidence="3">RING-type domain-containing protein</fullName>
    </recommendedName>
</protein>
<dbReference type="Pfam" id="PF13920">
    <property type="entry name" value="zf-C3HC4_3"/>
    <property type="match status" value="1"/>
</dbReference>
<dbReference type="PANTHER" id="PTHR46519">
    <property type="entry name" value="RING/U-BOX SUPERFAMILY PROTEIN"/>
    <property type="match status" value="1"/>
</dbReference>
<reference evidence="5" key="1">
    <citation type="journal article" date="2016" name="Nature">
        <title>The genome of the seagrass Zostera marina reveals angiosperm adaptation to the sea.</title>
        <authorList>
            <person name="Olsen J.L."/>
            <person name="Rouze P."/>
            <person name="Verhelst B."/>
            <person name="Lin Y.-C."/>
            <person name="Bayer T."/>
            <person name="Collen J."/>
            <person name="Dattolo E."/>
            <person name="De Paoli E."/>
            <person name="Dittami S."/>
            <person name="Maumus F."/>
            <person name="Michel G."/>
            <person name="Kersting A."/>
            <person name="Lauritano C."/>
            <person name="Lohaus R."/>
            <person name="Toepel M."/>
            <person name="Tonon T."/>
            <person name="Vanneste K."/>
            <person name="Amirebrahimi M."/>
            <person name="Brakel J."/>
            <person name="Bostroem C."/>
            <person name="Chovatia M."/>
            <person name="Grimwood J."/>
            <person name="Jenkins J.W."/>
            <person name="Jueterbock A."/>
            <person name="Mraz A."/>
            <person name="Stam W.T."/>
            <person name="Tice H."/>
            <person name="Bornberg-Bauer E."/>
            <person name="Green P.J."/>
            <person name="Pearson G.A."/>
            <person name="Procaccini G."/>
            <person name="Duarte C.M."/>
            <person name="Schmutz J."/>
            <person name="Reusch T.B.H."/>
            <person name="Van de Peer Y."/>
        </authorList>
    </citation>
    <scope>NUCLEOTIDE SEQUENCE [LARGE SCALE GENOMIC DNA]</scope>
    <source>
        <strain evidence="5">cv. Finnish</strain>
    </source>
</reference>